<dbReference type="GO" id="GO:0003677">
    <property type="term" value="F:DNA binding"/>
    <property type="evidence" value="ECO:0007669"/>
    <property type="project" value="InterPro"/>
</dbReference>
<evidence type="ECO:0000256" key="4">
    <source>
        <dbReference type="PROSITE-ProRule" id="PRU00027"/>
    </source>
</evidence>
<dbReference type="Proteomes" id="UP000826195">
    <property type="component" value="Unassembled WGS sequence"/>
</dbReference>
<organism evidence="7 8">
    <name type="scientific">Cotesia glomerata</name>
    <name type="common">Lepidopteran parasitic wasp</name>
    <name type="synonym">Apanteles glomeratus</name>
    <dbReference type="NCBI Taxonomy" id="32391"/>
    <lineage>
        <taxon>Eukaryota</taxon>
        <taxon>Metazoa</taxon>
        <taxon>Ecdysozoa</taxon>
        <taxon>Arthropoda</taxon>
        <taxon>Hexapoda</taxon>
        <taxon>Insecta</taxon>
        <taxon>Pterygota</taxon>
        <taxon>Neoptera</taxon>
        <taxon>Endopterygota</taxon>
        <taxon>Hymenoptera</taxon>
        <taxon>Apocrita</taxon>
        <taxon>Ichneumonoidea</taxon>
        <taxon>Braconidae</taxon>
        <taxon>Microgastrinae</taxon>
        <taxon>Cotesia</taxon>
    </lineage>
</organism>
<keyword evidence="3" id="KW-0862">Zinc</keyword>
<feature type="compositionally biased region" description="Basic and acidic residues" evidence="5">
    <location>
        <begin position="31"/>
        <end position="52"/>
    </location>
</feature>
<name>A0AAV7ITB1_COTGL</name>
<feature type="compositionally biased region" description="Basic and acidic residues" evidence="5">
    <location>
        <begin position="125"/>
        <end position="136"/>
    </location>
</feature>
<evidence type="ECO:0000313" key="7">
    <source>
        <dbReference type="EMBL" id="KAH0557313.1"/>
    </source>
</evidence>
<dbReference type="InterPro" id="IPR036236">
    <property type="entry name" value="Znf_C2H2_sf"/>
</dbReference>
<feature type="region of interest" description="Disordered" evidence="5">
    <location>
        <begin position="113"/>
        <end position="136"/>
    </location>
</feature>
<sequence>MSDEEIEIFPTFPMLNENQMNIDNSDSENEGDSHGDNEGHSDSSEEVMKDDSNIPPRSVAWTYFKRDQQNIKKSICNICAQVLSLPTGTTSPMFNHLRAKHKDVYKICIEERNKKRKSSDCNQDQEGKSKEEKKAQ</sequence>
<evidence type="ECO:0000256" key="5">
    <source>
        <dbReference type="SAM" id="MobiDB-lite"/>
    </source>
</evidence>
<keyword evidence="1" id="KW-0479">Metal-binding</keyword>
<dbReference type="EMBL" id="JAHXZJ010000747">
    <property type="protein sequence ID" value="KAH0557313.1"/>
    <property type="molecule type" value="Genomic_DNA"/>
</dbReference>
<reference evidence="7 8" key="1">
    <citation type="journal article" date="2021" name="J. Hered.">
        <title>A chromosome-level genome assembly of the parasitoid wasp, Cotesia glomerata (Hymenoptera: Braconidae).</title>
        <authorList>
            <person name="Pinto B.J."/>
            <person name="Weis J.J."/>
            <person name="Gamble T."/>
            <person name="Ode P.J."/>
            <person name="Paul R."/>
            <person name="Zaspel J.M."/>
        </authorList>
    </citation>
    <scope>NUCLEOTIDE SEQUENCE [LARGE SCALE GENOMIC DNA]</scope>
    <source>
        <strain evidence="7">CgM1</strain>
    </source>
</reference>
<dbReference type="PROSITE" id="PS50808">
    <property type="entry name" value="ZF_BED"/>
    <property type="match status" value="1"/>
</dbReference>
<evidence type="ECO:0000259" key="6">
    <source>
        <dbReference type="PROSITE" id="PS50808"/>
    </source>
</evidence>
<evidence type="ECO:0000256" key="1">
    <source>
        <dbReference type="ARBA" id="ARBA00022723"/>
    </source>
</evidence>
<dbReference type="SMART" id="SM00614">
    <property type="entry name" value="ZnF_BED"/>
    <property type="match status" value="1"/>
</dbReference>
<protein>
    <recommendedName>
        <fullName evidence="6">BED-type domain-containing protein</fullName>
    </recommendedName>
</protein>
<keyword evidence="8" id="KW-1185">Reference proteome</keyword>
<evidence type="ECO:0000256" key="3">
    <source>
        <dbReference type="ARBA" id="ARBA00022833"/>
    </source>
</evidence>
<keyword evidence="2 4" id="KW-0863">Zinc-finger</keyword>
<evidence type="ECO:0000313" key="8">
    <source>
        <dbReference type="Proteomes" id="UP000826195"/>
    </source>
</evidence>
<dbReference type="InterPro" id="IPR003656">
    <property type="entry name" value="Znf_BED"/>
</dbReference>
<dbReference type="SUPFAM" id="SSF57667">
    <property type="entry name" value="beta-beta-alpha zinc fingers"/>
    <property type="match status" value="1"/>
</dbReference>
<feature type="domain" description="BED-type" evidence="6">
    <location>
        <begin position="55"/>
        <end position="108"/>
    </location>
</feature>
<gene>
    <name evidence="7" type="ORF">KQX54_003770</name>
</gene>
<dbReference type="Pfam" id="PF02892">
    <property type="entry name" value="zf-BED"/>
    <property type="match status" value="1"/>
</dbReference>
<dbReference type="GO" id="GO:0008270">
    <property type="term" value="F:zinc ion binding"/>
    <property type="evidence" value="ECO:0007669"/>
    <property type="project" value="UniProtKB-KW"/>
</dbReference>
<dbReference type="AlphaFoldDB" id="A0AAV7ITB1"/>
<feature type="region of interest" description="Disordered" evidence="5">
    <location>
        <begin position="1"/>
        <end position="55"/>
    </location>
</feature>
<proteinExistence type="predicted"/>
<evidence type="ECO:0000256" key="2">
    <source>
        <dbReference type="ARBA" id="ARBA00022771"/>
    </source>
</evidence>
<accession>A0AAV7ITB1</accession>
<comment type="caution">
    <text evidence="7">The sequence shown here is derived from an EMBL/GenBank/DDBJ whole genome shotgun (WGS) entry which is preliminary data.</text>
</comment>